<evidence type="ECO:0000313" key="2">
    <source>
        <dbReference type="Proteomes" id="UP000193689"/>
    </source>
</evidence>
<proteinExistence type="predicted"/>
<organism evidence="1 2">
    <name type="scientific">Pseudomassariella vexata</name>
    <dbReference type="NCBI Taxonomy" id="1141098"/>
    <lineage>
        <taxon>Eukaryota</taxon>
        <taxon>Fungi</taxon>
        <taxon>Dikarya</taxon>
        <taxon>Ascomycota</taxon>
        <taxon>Pezizomycotina</taxon>
        <taxon>Sordariomycetes</taxon>
        <taxon>Xylariomycetidae</taxon>
        <taxon>Amphisphaeriales</taxon>
        <taxon>Pseudomassariaceae</taxon>
        <taxon>Pseudomassariella</taxon>
    </lineage>
</organism>
<evidence type="ECO:0000313" key="1">
    <source>
        <dbReference type="EMBL" id="ORY67103.1"/>
    </source>
</evidence>
<gene>
    <name evidence="1" type="ORF">BCR38DRAFT_426080</name>
</gene>
<dbReference type="RefSeq" id="XP_040717727.1">
    <property type="nucleotide sequence ID" value="XM_040859740.1"/>
</dbReference>
<keyword evidence="2" id="KW-1185">Reference proteome</keyword>
<reference evidence="1 2" key="1">
    <citation type="submission" date="2016-07" db="EMBL/GenBank/DDBJ databases">
        <title>Pervasive Adenine N6-methylation of Active Genes in Fungi.</title>
        <authorList>
            <consortium name="DOE Joint Genome Institute"/>
            <person name="Mondo S.J."/>
            <person name="Dannebaum R.O."/>
            <person name="Kuo R.C."/>
            <person name="Labutti K."/>
            <person name="Haridas S."/>
            <person name="Kuo A."/>
            <person name="Salamov A."/>
            <person name="Ahrendt S.R."/>
            <person name="Lipzen A."/>
            <person name="Sullivan W."/>
            <person name="Andreopoulos W.B."/>
            <person name="Clum A."/>
            <person name="Lindquist E."/>
            <person name="Daum C."/>
            <person name="Ramamoorthy G.K."/>
            <person name="Gryganskyi A."/>
            <person name="Culley D."/>
            <person name="Magnuson J.K."/>
            <person name="James T.Y."/>
            <person name="O'Malley M.A."/>
            <person name="Stajich J.E."/>
            <person name="Spatafora J.W."/>
            <person name="Visel A."/>
            <person name="Grigoriev I.V."/>
        </authorList>
    </citation>
    <scope>NUCLEOTIDE SEQUENCE [LARGE SCALE GENOMIC DNA]</scope>
    <source>
        <strain evidence="1 2">CBS 129021</strain>
    </source>
</reference>
<protein>
    <submittedName>
        <fullName evidence="1">Uncharacterized protein</fullName>
    </submittedName>
</protein>
<name>A0A1Y2E6A4_9PEZI</name>
<dbReference type="InParanoid" id="A0A1Y2E6A4"/>
<accession>A0A1Y2E6A4</accession>
<dbReference type="GeneID" id="63775952"/>
<sequence length="70" mass="8128">MNPWNLDIDLRRHVSWPLHIFYNRMSCPPINGADTDVFSVSRLRLHGRVQVVGVSKAFRCSKLKRLLVIP</sequence>
<dbReference type="AlphaFoldDB" id="A0A1Y2E6A4"/>
<dbReference type="EMBL" id="MCFJ01000004">
    <property type="protein sequence ID" value="ORY67103.1"/>
    <property type="molecule type" value="Genomic_DNA"/>
</dbReference>
<dbReference type="Proteomes" id="UP000193689">
    <property type="component" value="Unassembled WGS sequence"/>
</dbReference>
<comment type="caution">
    <text evidence="1">The sequence shown here is derived from an EMBL/GenBank/DDBJ whole genome shotgun (WGS) entry which is preliminary data.</text>
</comment>